<keyword evidence="3" id="KW-0804">Transcription</keyword>
<dbReference type="Pfam" id="PF02311">
    <property type="entry name" value="AraC_binding"/>
    <property type="match status" value="1"/>
</dbReference>
<dbReference type="PANTHER" id="PTHR43280">
    <property type="entry name" value="ARAC-FAMILY TRANSCRIPTIONAL REGULATOR"/>
    <property type="match status" value="1"/>
</dbReference>
<dbReference type="SUPFAM" id="SSF51215">
    <property type="entry name" value="Regulatory protein AraC"/>
    <property type="match status" value="1"/>
</dbReference>
<accession>A0A9D1XFB5</accession>
<organism evidence="5 6">
    <name type="scientific">Candidatus Fusicatenibacter merdavium</name>
    <dbReference type="NCBI Taxonomy" id="2838600"/>
    <lineage>
        <taxon>Bacteria</taxon>
        <taxon>Bacillati</taxon>
        <taxon>Bacillota</taxon>
        <taxon>Clostridia</taxon>
        <taxon>Lachnospirales</taxon>
        <taxon>Lachnospiraceae</taxon>
        <taxon>Fusicatenibacter</taxon>
    </lineage>
</organism>
<dbReference type="AlphaFoldDB" id="A0A9D1XFB5"/>
<dbReference type="InterPro" id="IPR020449">
    <property type="entry name" value="Tscrpt_reg_AraC-type_HTH"/>
</dbReference>
<dbReference type="InterPro" id="IPR018060">
    <property type="entry name" value="HTH_AraC"/>
</dbReference>
<sequence>MISVPHHSIAFQSASDLSLLIMEGIGLQNVCTQEYFHDNRTRTDAKCVIQYTFNGEGVFEIDGTRYRVGKEEAFLFEIPGNSWYYLPEDSVGWEFLYLEFSKECLPLLRKIYRMSGPVVRLPEKCGLPSRMMEIYQMALERQWNSLFENSRIAYDLWTRLAEYAVTLSASERTNVDDAKEYMDRNYYRNELNLDLVAEHAGMSKYYMCKEFHRKYGISPGRYLRELRISQACRLLMTKTDYTLQEIAEMVGYSNNNYFGKVFRAEKGISPDKYRKQSNQYDFVRSVSETTKDGPR</sequence>
<evidence type="ECO:0000256" key="3">
    <source>
        <dbReference type="ARBA" id="ARBA00023163"/>
    </source>
</evidence>
<dbReference type="SMART" id="SM00342">
    <property type="entry name" value="HTH_ARAC"/>
    <property type="match status" value="1"/>
</dbReference>
<dbReference type="Pfam" id="PF12833">
    <property type="entry name" value="HTH_18"/>
    <property type="match status" value="1"/>
</dbReference>
<dbReference type="GO" id="GO:0003700">
    <property type="term" value="F:DNA-binding transcription factor activity"/>
    <property type="evidence" value="ECO:0007669"/>
    <property type="project" value="InterPro"/>
</dbReference>
<dbReference type="PROSITE" id="PS00041">
    <property type="entry name" value="HTH_ARAC_FAMILY_1"/>
    <property type="match status" value="1"/>
</dbReference>
<proteinExistence type="predicted"/>
<dbReference type="Proteomes" id="UP000886890">
    <property type="component" value="Unassembled WGS sequence"/>
</dbReference>
<dbReference type="InterPro" id="IPR037923">
    <property type="entry name" value="HTH-like"/>
</dbReference>
<dbReference type="Gene3D" id="1.10.10.60">
    <property type="entry name" value="Homeodomain-like"/>
    <property type="match status" value="2"/>
</dbReference>
<dbReference type="GO" id="GO:0043565">
    <property type="term" value="F:sequence-specific DNA binding"/>
    <property type="evidence" value="ECO:0007669"/>
    <property type="project" value="InterPro"/>
</dbReference>
<feature type="domain" description="HTH araC/xylS-type" evidence="4">
    <location>
        <begin position="176"/>
        <end position="276"/>
    </location>
</feature>
<dbReference type="PANTHER" id="PTHR43280:SF2">
    <property type="entry name" value="HTH-TYPE TRANSCRIPTIONAL REGULATOR EXSA"/>
    <property type="match status" value="1"/>
</dbReference>
<keyword evidence="2" id="KW-0238">DNA-binding</keyword>
<protein>
    <submittedName>
        <fullName evidence="5">AraC family transcriptional regulator</fullName>
    </submittedName>
</protein>
<dbReference type="PROSITE" id="PS01124">
    <property type="entry name" value="HTH_ARAC_FAMILY_2"/>
    <property type="match status" value="1"/>
</dbReference>
<dbReference type="InterPro" id="IPR009057">
    <property type="entry name" value="Homeodomain-like_sf"/>
</dbReference>
<keyword evidence="1" id="KW-0805">Transcription regulation</keyword>
<comment type="caution">
    <text evidence="5">The sequence shown here is derived from an EMBL/GenBank/DDBJ whole genome shotgun (WGS) entry which is preliminary data.</text>
</comment>
<evidence type="ECO:0000313" key="5">
    <source>
        <dbReference type="EMBL" id="HIX78037.1"/>
    </source>
</evidence>
<dbReference type="SUPFAM" id="SSF46689">
    <property type="entry name" value="Homeodomain-like"/>
    <property type="match status" value="2"/>
</dbReference>
<evidence type="ECO:0000256" key="1">
    <source>
        <dbReference type="ARBA" id="ARBA00023015"/>
    </source>
</evidence>
<name>A0A9D1XFB5_9FIRM</name>
<dbReference type="EMBL" id="DXEK01000174">
    <property type="protein sequence ID" value="HIX78037.1"/>
    <property type="molecule type" value="Genomic_DNA"/>
</dbReference>
<evidence type="ECO:0000259" key="4">
    <source>
        <dbReference type="PROSITE" id="PS01124"/>
    </source>
</evidence>
<reference evidence="5" key="2">
    <citation type="submission" date="2021-04" db="EMBL/GenBank/DDBJ databases">
        <authorList>
            <person name="Gilroy R."/>
        </authorList>
    </citation>
    <scope>NUCLEOTIDE SEQUENCE</scope>
    <source>
        <strain evidence="5">CHK183-1962</strain>
    </source>
</reference>
<gene>
    <name evidence="5" type="ORF">H9734_10665</name>
</gene>
<dbReference type="InterPro" id="IPR018062">
    <property type="entry name" value="HTH_AraC-typ_CS"/>
</dbReference>
<dbReference type="PRINTS" id="PR00032">
    <property type="entry name" value="HTHARAC"/>
</dbReference>
<evidence type="ECO:0000313" key="6">
    <source>
        <dbReference type="Proteomes" id="UP000886890"/>
    </source>
</evidence>
<dbReference type="InterPro" id="IPR003313">
    <property type="entry name" value="AraC-bd"/>
</dbReference>
<reference evidence="5" key="1">
    <citation type="journal article" date="2021" name="PeerJ">
        <title>Extensive microbial diversity within the chicken gut microbiome revealed by metagenomics and culture.</title>
        <authorList>
            <person name="Gilroy R."/>
            <person name="Ravi A."/>
            <person name="Getino M."/>
            <person name="Pursley I."/>
            <person name="Horton D.L."/>
            <person name="Alikhan N.F."/>
            <person name="Baker D."/>
            <person name="Gharbi K."/>
            <person name="Hall N."/>
            <person name="Watson M."/>
            <person name="Adriaenssens E.M."/>
            <person name="Foster-Nyarko E."/>
            <person name="Jarju S."/>
            <person name="Secka A."/>
            <person name="Antonio M."/>
            <person name="Oren A."/>
            <person name="Chaudhuri R.R."/>
            <person name="La Ragione R."/>
            <person name="Hildebrand F."/>
            <person name="Pallen M.J."/>
        </authorList>
    </citation>
    <scope>NUCLEOTIDE SEQUENCE</scope>
    <source>
        <strain evidence="5">CHK183-1962</strain>
    </source>
</reference>
<evidence type="ECO:0000256" key="2">
    <source>
        <dbReference type="ARBA" id="ARBA00023125"/>
    </source>
</evidence>